<dbReference type="AlphaFoldDB" id="A0A0B8T5I3"/>
<comment type="similarity">
    <text evidence="2">Belongs to the SusD family.</text>
</comment>
<evidence type="ECO:0000256" key="3">
    <source>
        <dbReference type="ARBA" id="ARBA00022729"/>
    </source>
</evidence>
<feature type="chain" id="PRO_5002142261" evidence="6">
    <location>
        <begin position="22"/>
        <end position="571"/>
    </location>
</feature>
<proteinExistence type="inferred from homology"/>
<dbReference type="InterPro" id="IPR012944">
    <property type="entry name" value="SusD_RagB_dom"/>
</dbReference>
<keyword evidence="4" id="KW-0472">Membrane</keyword>
<dbReference type="PROSITE" id="PS51257">
    <property type="entry name" value="PROKAR_LIPOPROTEIN"/>
    <property type="match status" value="1"/>
</dbReference>
<dbReference type="Pfam" id="PF14322">
    <property type="entry name" value="SusD-like_3"/>
    <property type="match status" value="1"/>
</dbReference>
<keyword evidence="3 6" id="KW-0732">Signal</keyword>
<dbReference type="eggNOG" id="COG1435">
    <property type="taxonomic scope" value="Bacteria"/>
</dbReference>
<evidence type="ECO:0000259" key="8">
    <source>
        <dbReference type="Pfam" id="PF14322"/>
    </source>
</evidence>
<feature type="domain" description="RagB/SusD" evidence="7">
    <location>
        <begin position="272"/>
        <end position="570"/>
    </location>
</feature>
<dbReference type="InterPro" id="IPR033985">
    <property type="entry name" value="SusD-like_N"/>
</dbReference>
<gene>
    <name evidence="9" type="ORF">DI53_3331</name>
</gene>
<dbReference type="SUPFAM" id="SSF48452">
    <property type="entry name" value="TPR-like"/>
    <property type="match status" value="1"/>
</dbReference>
<keyword evidence="5" id="KW-0998">Cell outer membrane</keyword>
<evidence type="ECO:0000259" key="7">
    <source>
        <dbReference type="Pfam" id="PF07980"/>
    </source>
</evidence>
<dbReference type="OrthoDB" id="9792139at2"/>
<evidence type="ECO:0000313" key="10">
    <source>
        <dbReference type="Proteomes" id="UP000031802"/>
    </source>
</evidence>
<organism evidence="9 10">
    <name type="scientific">Sphingobacterium deserti</name>
    <dbReference type="NCBI Taxonomy" id="1229276"/>
    <lineage>
        <taxon>Bacteria</taxon>
        <taxon>Pseudomonadati</taxon>
        <taxon>Bacteroidota</taxon>
        <taxon>Sphingobacteriia</taxon>
        <taxon>Sphingobacteriales</taxon>
        <taxon>Sphingobacteriaceae</taxon>
        <taxon>Sphingobacterium</taxon>
    </lineage>
</organism>
<evidence type="ECO:0000256" key="6">
    <source>
        <dbReference type="SAM" id="SignalP"/>
    </source>
</evidence>
<feature type="domain" description="SusD-like N-terminal" evidence="8">
    <location>
        <begin position="75"/>
        <end position="233"/>
    </location>
</feature>
<name>A0A0B8T5I3_9SPHI</name>
<evidence type="ECO:0000313" key="9">
    <source>
        <dbReference type="EMBL" id="KGE12894.1"/>
    </source>
</evidence>
<reference evidence="10" key="1">
    <citation type="submission" date="2014-04" db="EMBL/GenBank/DDBJ databases">
        <title>Whole-Genome optical mapping and complete genome sequence of Sphingobacterium deserti sp. nov., a new spaces isolated from desert in the west of China.</title>
        <authorList>
            <person name="Teng C."/>
            <person name="Zhou Z."/>
            <person name="Li X."/>
            <person name="Chen M."/>
            <person name="Lin M."/>
            <person name="Wang L."/>
            <person name="Su S."/>
            <person name="Zhang C."/>
            <person name="Zhang W."/>
        </authorList>
    </citation>
    <scope>NUCLEOTIDE SEQUENCE [LARGE SCALE GENOMIC DNA]</scope>
    <source>
        <strain evidence="10">ACCC05744</strain>
    </source>
</reference>
<comment type="subcellular location">
    <subcellularLocation>
        <location evidence="1">Cell outer membrane</location>
    </subcellularLocation>
</comment>
<dbReference type="EMBL" id="JJMU01000062">
    <property type="protein sequence ID" value="KGE12894.1"/>
    <property type="molecule type" value="Genomic_DNA"/>
</dbReference>
<dbReference type="Proteomes" id="UP000031802">
    <property type="component" value="Unassembled WGS sequence"/>
</dbReference>
<evidence type="ECO:0000256" key="5">
    <source>
        <dbReference type="ARBA" id="ARBA00023237"/>
    </source>
</evidence>
<dbReference type="Gene3D" id="1.25.40.390">
    <property type="match status" value="1"/>
</dbReference>
<keyword evidence="10" id="KW-1185">Reference proteome</keyword>
<dbReference type="Pfam" id="PF07980">
    <property type="entry name" value="SusD_RagB"/>
    <property type="match status" value="1"/>
</dbReference>
<accession>A0A0B8T5I3</accession>
<comment type="caution">
    <text evidence="9">The sequence shown here is derived from an EMBL/GenBank/DDBJ whole genome shotgun (WGS) entry which is preliminary data.</text>
</comment>
<dbReference type="GO" id="GO:0009279">
    <property type="term" value="C:cell outer membrane"/>
    <property type="evidence" value="ECO:0007669"/>
    <property type="project" value="UniProtKB-SubCell"/>
</dbReference>
<evidence type="ECO:0000256" key="4">
    <source>
        <dbReference type="ARBA" id="ARBA00023136"/>
    </source>
</evidence>
<dbReference type="InterPro" id="IPR011990">
    <property type="entry name" value="TPR-like_helical_dom_sf"/>
</dbReference>
<sequence>MKKYALYISILCAGLLLSSCGKDFLNKNPQGALSEDQVLNSDGVEANLLGAYGILNGNVSGTWGNYAAAPSQWLFGEVAADNAHKGSEETDQPNMNLIELLRPNPANDNLSQMWQVYYEGIARCNRTIVLLKKDQQSGGTVSASRAVEIEAEAKMLRAHYYFYLWRVFKNIPWVDENTSLDAAKVMSNDQDIYPKIIADVQFAVENLPESKISGEKGRMDKMIAKAYLGKLHLYQGNHALALPLFKEAIGSKDITAMPFQNNFNVETEDGPEVLMVSKHAINPNGTGDNANTGDMLSGLYGTSPVGCCGFYQPSIDLVNAYRVDANGLPYLNGQYRVDPYLSDLGLSDTLKAQYVVNRALRVDPRLDYTVGRRGIPYLDYGVMPGDAWIRLASYAGPFVGVKTMINRSQFASHAVPGEPYITALDVNIMRLADVILMAAECEVELGNLSGALAYVNAIRLRAAKLPPKQLNGANMANYVVQPYTSFPNAEYARNAVRMERRLELALEGHRFYDLVRWGIAKQTLESYSTFEGGHLPAFAGVTFNSQNAYFPIPQIEIDRSGGALKQNAGYN</sequence>
<evidence type="ECO:0000256" key="1">
    <source>
        <dbReference type="ARBA" id="ARBA00004442"/>
    </source>
</evidence>
<reference evidence="9 10" key="2">
    <citation type="journal article" date="2015" name="PLoS ONE">
        <title>Whole-Genome Optical Mapping and Finished Genome Sequence of Sphingobacterium deserti sp. nov., a New Species Isolated from the Western Desert of China.</title>
        <authorList>
            <person name="Teng C."/>
            <person name="Zhou Z."/>
            <person name="Molnar I."/>
            <person name="Li X."/>
            <person name="Tang R."/>
            <person name="Chen M."/>
            <person name="Wang L."/>
            <person name="Su S."/>
            <person name="Zhang W."/>
            <person name="Lin M."/>
        </authorList>
    </citation>
    <scope>NUCLEOTIDE SEQUENCE [LARGE SCALE GENOMIC DNA]</scope>
    <source>
        <strain evidence="10">ACCC05744</strain>
    </source>
</reference>
<dbReference type="RefSeq" id="WP_037502208.1">
    <property type="nucleotide sequence ID" value="NZ_JJMU01000062.1"/>
</dbReference>
<feature type="signal peptide" evidence="6">
    <location>
        <begin position="1"/>
        <end position="21"/>
    </location>
</feature>
<dbReference type="STRING" id="1229276.DI53_3331"/>
<dbReference type="PATRIC" id="fig|1229276.3.peg.3444"/>
<protein>
    <submittedName>
        <fullName evidence="9">RagB/SusD domain-containing protein</fullName>
    </submittedName>
</protein>
<evidence type="ECO:0000256" key="2">
    <source>
        <dbReference type="ARBA" id="ARBA00006275"/>
    </source>
</evidence>